<proteinExistence type="predicted"/>
<accession>A0ABV8JHG7</accession>
<dbReference type="InterPro" id="IPR002725">
    <property type="entry name" value="YgjP-like_metallopeptidase"/>
</dbReference>
<keyword evidence="3" id="KW-1185">Reference proteome</keyword>
<evidence type="ECO:0000313" key="2">
    <source>
        <dbReference type="EMBL" id="MFC4077775.1"/>
    </source>
</evidence>
<dbReference type="Pfam" id="PF01863">
    <property type="entry name" value="YgjP-like"/>
    <property type="match status" value="1"/>
</dbReference>
<comment type="caution">
    <text evidence="2">The sequence shown here is derived from an EMBL/GenBank/DDBJ whole genome shotgun (WGS) entry which is preliminary data.</text>
</comment>
<feature type="domain" description="YgjP-like metallopeptidase" evidence="1">
    <location>
        <begin position="10"/>
        <end position="64"/>
    </location>
</feature>
<evidence type="ECO:0000259" key="1">
    <source>
        <dbReference type="Pfam" id="PF01863"/>
    </source>
</evidence>
<dbReference type="Proteomes" id="UP001595843">
    <property type="component" value="Unassembled WGS sequence"/>
</dbReference>
<dbReference type="EMBL" id="JBHSAP010000018">
    <property type="protein sequence ID" value="MFC4077775.1"/>
    <property type="molecule type" value="Genomic_DNA"/>
</dbReference>
<reference evidence="3" key="1">
    <citation type="journal article" date="2019" name="Int. J. Syst. Evol. Microbiol.">
        <title>The Global Catalogue of Microorganisms (GCM) 10K type strain sequencing project: providing services to taxonomists for standard genome sequencing and annotation.</title>
        <authorList>
            <consortium name="The Broad Institute Genomics Platform"/>
            <consortium name="The Broad Institute Genome Sequencing Center for Infectious Disease"/>
            <person name="Wu L."/>
            <person name="Ma J."/>
        </authorList>
    </citation>
    <scope>NUCLEOTIDE SEQUENCE [LARGE SCALE GENOMIC DNA]</scope>
    <source>
        <strain evidence="3">IBRC-M 10813</strain>
    </source>
</reference>
<organism evidence="2 3">
    <name type="scientific">Salinithrix halophila</name>
    <dbReference type="NCBI Taxonomy" id="1485204"/>
    <lineage>
        <taxon>Bacteria</taxon>
        <taxon>Bacillati</taxon>
        <taxon>Bacillota</taxon>
        <taxon>Bacilli</taxon>
        <taxon>Bacillales</taxon>
        <taxon>Thermoactinomycetaceae</taxon>
        <taxon>Salinithrix</taxon>
    </lineage>
</organism>
<protein>
    <submittedName>
        <fullName evidence="2">YgjP-like metallopeptidase domain-containing protein</fullName>
    </submittedName>
</protein>
<name>A0ABV8JHG7_9BACL</name>
<dbReference type="RefSeq" id="WP_380705613.1">
    <property type="nucleotide sequence ID" value="NZ_JBHSAP010000018.1"/>
</dbReference>
<evidence type="ECO:0000313" key="3">
    <source>
        <dbReference type="Proteomes" id="UP001595843"/>
    </source>
</evidence>
<gene>
    <name evidence="2" type="ORF">ACFOUO_13310</name>
</gene>
<sequence>MGKDRGYFELRRDQASSGREHFIHWYRVHAQPWLTRKVDLWKCRLGVHPTEIPVMDLGYRWGSCGLFGKL</sequence>